<gene>
    <name evidence="3" type="ORF">LOC68_01565</name>
</gene>
<evidence type="ECO:0000259" key="2">
    <source>
        <dbReference type="PROSITE" id="PS50106"/>
    </source>
</evidence>
<dbReference type="InterPro" id="IPR021109">
    <property type="entry name" value="Peptidase_aspartic_dom_sf"/>
</dbReference>
<comment type="caution">
    <text evidence="3">The sequence shown here is derived from an EMBL/GenBank/DDBJ whole genome shotgun (WGS) entry which is preliminary data.</text>
</comment>
<dbReference type="RefSeq" id="WP_230214874.1">
    <property type="nucleotide sequence ID" value="NZ_JAJKFT010000002.1"/>
</dbReference>
<dbReference type="Gene3D" id="2.40.70.10">
    <property type="entry name" value="Acid Proteases"/>
    <property type="match status" value="1"/>
</dbReference>
<keyword evidence="4" id="KW-1185">Reference proteome</keyword>
<evidence type="ECO:0000313" key="4">
    <source>
        <dbReference type="Proteomes" id="UP001139103"/>
    </source>
</evidence>
<dbReference type="EMBL" id="JAJKFT010000002">
    <property type="protein sequence ID" value="MCC9627083.1"/>
    <property type="molecule type" value="Genomic_DNA"/>
</dbReference>
<evidence type="ECO:0000256" key="1">
    <source>
        <dbReference type="SAM" id="MobiDB-lite"/>
    </source>
</evidence>
<dbReference type="SMART" id="SM00228">
    <property type="entry name" value="PDZ"/>
    <property type="match status" value="1"/>
</dbReference>
<sequence>MRARITILSLLLLALGVLRGLDAAEPKTLLCSKAASDGDFVTLPVEIGDERFVFVVDTGCVTSLFDKSLEAKLTVHDEAILPKEVLPGRFSVQFRPPAMNVLGTEEGSLPFPAESSLVRCIDLSDVSEACDQPIAGILGMDFLSRYVLQLNLSEGEIRLLENVSFTGVEHDAVVDLVMYTRRPFAVVWAGDIPFPALVDTGAIGATLYLTPKHYEYLRERERLLLLPLKHLVDGETQIHGEEPALIPVFQLGPFKHYGVQANGDDDLALLGLPYFLRYKATFDFSGRRLYLQKSPHFEMVDESFHSGIYLRVEEAVERRAFVEVICSGTYADKNGVQIGDRLLSINDVSIAKMSQCHITRRLSQRRFGDCRLELERDGEKFVVTLPKVGDQTPPKMEEEGEEETPADGQ</sequence>
<dbReference type="Pfam" id="PF00595">
    <property type="entry name" value="PDZ"/>
    <property type="match status" value="1"/>
</dbReference>
<dbReference type="Gene3D" id="2.30.42.10">
    <property type="match status" value="1"/>
</dbReference>
<dbReference type="SUPFAM" id="SSF50156">
    <property type="entry name" value="PDZ domain-like"/>
    <property type="match status" value="1"/>
</dbReference>
<organism evidence="3 4">
    <name type="scientific">Blastopirellula sediminis</name>
    <dbReference type="NCBI Taxonomy" id="2894196"/>
    <lineage>
        <taxon>Bacteria</taxon>
        <taxon>Pseudomonadati</taxon>
        <taxon>Planctomycetota</taxon>
        <taxon>Planctomycetia</taxon>
        <taxon>Pirellulales</taxon>
        <taxon>Pirellulaceae</taxon>
        <taxon>Blastopirellula</taxon>
    </lineage>
</organism>
<feature type="region of interest" description="Disordered" evidence="1">
    <location>
        <begin position="385"/>
        <end position="409"/>
    </location>
</feature>
<feature type="domain" description="PDZ" evidence="2">
    <location>
        <begin position="288"/>
        <end position="355"/>
    </location>
</feature>
<dbReference type="InterPro" id="IPR001478">
    <property type="entry name" value="PDZ"/>
</dbReference>
<proteinExistence type="predicted"/>
<dbReference type="PROSITE" id="PS50106">
    <property type="entry name" value="PDZ"/>
    <property type="match status" value="1"/>
</dbReference>
<dbReference type="AlphaFoldDB" id="A0A9X1MHB6"/>
<feature type="compositionally biased region" description="Acidic residues" evidence="1">
    <location>
        <begin position="398"/>
        <end position="409"/>
    </location>
</feature>
<dbReference type="InterPro" id="IPR036034">
    <property type="entry name" value="PDZ_sf"/>
</dbReference>
<accession>A0A9X1MHB6</accession>
<name>A0A9X1MHB6_9BACT</name>
<reference evidence="3" key="1">
    <citation type="submission" date="2021-11" db="EMBL/GenBank/DDBJ databases">
        <title>Genome sequence.</title>
        <authorList>
            <person name="Sun Q."/>
        </authorList>
    </citation>
    <scope>NUCLEOTIDE SEQUENCE</scope>
    <source>
        <strain evidence="3">JC732</strain>
    </source>
</reference>
<evidence type="ECO:0000313" key="3">
    <source>
        <dbReference type="EMBL" id="MCC9627083.1"/>
    </source>
</evidence>
<dbReference type="Proteomes" id="UP001139103">
    <property type="component" value="Unassembled WGS sequence"/>
</dbReference>
<protein>
    <submittedName>
        <fullName evidence="3">PDZ domain-containing protein</fullName>
    </submittedName>
</protein>